<dbReference type="NCBIfam" id="TIGR00281">
    <property type="entry name" value="SMC-Scp complex subunit ScpB"/>
    <property type="match status" value="1"/>
</dbReference>
<evidence type="ECO:0000256" key="4">
    <source>
        <dbReference type="ARBA" id="ARBA00023306"/>
    </source>
</evidence>
<dbReference type="InterPro" id="IPR005234">
    <property type="entry name" value="ScpB_csome_segregation"/>
</dbReference>
<keyword evidence="1" id="KW-0963">Cytoplasm</keyword>
<evidence type="ECO:0000256" key="5">
    <source>
        <dbReference type="SAM" id="MobiDB-lite"/>
    </source>
</evidence>
<dbReference type="Proteomes" id="UP000269591">
    <property type="component" value="Unassembled WGS sequence"/>
</dbReference>
<feature type="region of interest" description="Disordered" evidence="5">
    <location>
        <begin position="218"/>
        <end position="265"/>
    </location>
</feature>
<dbReference type="RefSeq" id="WP_123209352.1">
    <property type="nucleotide sequence ID" value="NZ_JBHTHO010000014.1"/>
</dbReference>
<sequence>MSFADMPQESIPGAIEALLFVSDEPVSAMTLADMLEIDLSATQEALDALAHRLESSDAGVQLREVAGGWRLYTHPRYHELIEKYVISWDTRRLSQAALETLAVIAYNQPITRAGVVSIRGVNSDSPINSLMEKGLVREAGREQTPGQPILYATTRSFLEKFGLASTADLPDLEEFVPDEESRRLIRERLGVTRSEAREAETLFDDDLTLDLALDLEPAEDSEAQAVPDGGDALDGFMPPESVWEIPGSRDEADGRREEERDGDQG</sequence>
<keyword evidence="4" id="KW-0131">Cell cycle</keyword>
<dbReference type="Gene3D" id="1.10.10.10">
    <property type="entry name" value="Winged helix-like DNA-binding domain superfamily/Winged helix DNA-binding domain"/>
    <property type="match status" value="2"/>
</dbReference>
<evidence type="ECO:0000256" key="3">
    <source>
        <dbReference type="ARBA" id="ARBA00022829"/>
    </source>
</evidence>
<accession>A0A3N0AUG2</accession>
<dbReference type="InterPro" id="IPR036388">
    <property type="entry name" value="WH-like_DNA-bd_sf"/>
</dbReference>
<dbReference type="SUPFAM" id="SSF46785">
    <property type="entry name" value="Winged helix' DNA-binding domain"/>
    <property type="match status" value="2"/>
</dbReference>
<feature type="compositionally biased region" description="Basic and acidic residues" evidence="5">
    <location>
        <begin position="247"/>
        <end position="265"/>
    </location>
</feature>
<reference evidence="7" key="1">
    <citation type="submission" date="2018-05" db="EMBL/GenBank/DDBJ databases">
        <title>Genome Sequencing of selected type strains of the family Eggerthellaceae.</title>
        <authorList>
            <person name="Danylec N."/>
            <person name="Stoll D.A."/>
            <person name="Doetsch A."/>
            <person name="Huch M."/>
        </authorList>
    </citation>
    <scope>NUCLEOTIDE SEQUENCE [LARGE SCALE GENOMIC DNA]</scope>
    <source>
        <strain evidence="7">DSM 24851</strain>
    </source>
</reference>
<dbReference type="GO" id="GO:0051301">
    <property type="term" value="P:cell division"/>
    <property type="evidence" value="ECO:0007669"/>
    <property type="project" value="UniProtKB-KW"/>
</dbReference>
<gene>
    <name evidence="6" type="primary">scpB</name>
    <name evidence="6" type="ORF">DMP06_08715</name>
</gene>
<dbReference type="PANTHER" id="PTHR34298:SF2">
    <property type="entry name" value="SEGREGATION AND CONDENSATION PROTEIN B"/>
    <property type="match status" value="1"/>
</dbReference>
<dbReference type="Pfam" id="PF04079">
    <property type="entry name" value="SMC_ScpB"/>
    <property type="match status" value="1"/>
</dbReference>
<evidence type="ECO:0000256" key="1">
    <source>
        <dbReference type="ARBA" id="ARBA00022490"/>
    </source>
</evidence>
<evidence type="ECO:0000256" key="2">
    <source>
        <dbReference type="ARBA" id="ARBA00022618"/>
    </source>
</evidence>
<dbReference type="GO" id="GO:0051304">
    <property type="term" value="P:chromosome separation"/>
    <property type="evidence" value="ECO:0007669"/>
    <property type="project" value="InterPro"/>
</dbReference>
<dbReference type="EMBL" id="QIBX01000017">
    <property type="protein sequence ID" value="RNL38537.1"/>
    <property type="molecule type" value="Genomic_DNA"/>
</dbReference>
<evidence type="ECO:0000313" key="7">
    <source>
        <dbReference type="Proteomes" id="UP000269591"/>
    </source>
</evidence>
<evidence type="ECO:0000313" key="6">
    <source>
        <dbReference type="EMBL" id="RNL38537.1"/>
    </source>
</evidence>
<organism evidence="6 7">
    <name type="scientific">Slackia equolifaciens</name>
    <dbReference type="NCBI Taxonomy" id="498718"/>
    <lineage>
        <taxon>Bacteria</taxon>
        <taxon>Bacillati</taxon>
        <taxon>Actinomycetota</taxon>
        <taxon>Coriobacteriia</taxon>
        <taxon>Eggerthellales</taxon>
        <taxon>Eggerthellaceae</taxon>
        <taxon>Slackia</taxon>
    </lineage>
</organism>
<keyword evidence="7" id="KW-1185">Reference proteome</keyword>
<dbReference type="PANTHER" id="PTHR34298">
    <property type="entry name" value="SEGREGATION AND CONDENSATION PROTEIN B"/>
    <property type="match status" value="1"/>
</dbReference>
<proteinExistence type="predicted"/>
<dbReference type="AlphaFoldDB" id="A0A3N0AUG2"/>
<protein>
    <submittedName>
        <fullName evidence="6">SMC-Scp complex subunit ScpB</fullName>
    </submittedName>
</protein>
<keyword evidence="3" id="KW-0159">Chromosome partition</keyword>
<dbReference type="OrthoDB" id="9806226at2"/>
<keyword evidence="2" id="KW-0132">Cell division</keyword>
<name>A0A3N0AUG2_9ACTN</name>
<comment type="caution">
    <text evidence="6">The sequence shown here is derived from an EMBL/GenBank/DDBJ whole genome shotgun (WGS) entry which is preliminary data.</text>
</comment>
<dbReference type="InterPro" id="IPR036390">
    <property type="entry name" value="WH_DNA-bd_sf"/>
</dbReference>